<sequence>MALPERRDADYFPFYAKDGRTLFILESKYQCKGTGFFTNVLRFLTLQQDHHFCIADETDKLYFFSKCHCDLVSGMDMLDIMAKCRKIDAGLWVSSAVIVSQDLLDSLEEAYRKRINKIITIKEIIKKYVSEPVNPITSAGNEVTTGIKPQRKGKEIKEKNKEIYYTEDFLNFYSAYPLKKAKQDAFKMWQKHKPPIDICLKAIKAQKLEKIRIRENKEFCPEWKHPATWINKGCWEDEPSNKPEIEKEYI</sequence>
<accession>A0A6M3KJZ4</accession>
<proteinExistence type="predicted"/>
<evidence type="ECO:0008006" key="3">
    <source>
        <dbReference type="Google" id="ProtNLM"/>
    </source>
</evidence>
<protein>
    <recommendedName>
        <fullName evidence="3">Lin1244/Lin1753-like N-terminal domain-containing protein</fullName>
    </recommendedName>
</protein>
<name>A0A6M3KJZ4_9ZZZZ</name>
<gene>
    <name evidence="2" type="ORF">MM415A00502_0042</name>
    <name evidence="1" type="ORF">MM415B00571_0053</name>
</gene>
<dbReference type="EMBL" id="MT141508">
    <property type="protein sequence ID" value="QJA63907.1"/>
    <property type="molecule type" value="Genomic_DNA"/>
</dbReference>
<organism evidence="2">
    <name type="scientific">viral metagenome</name>
    <dbReference type="NCBI Taxonomy" id="1070528"/>
    <lineage>
        <taxon>unclassified sequences</taxon>
        <taxon>metagenomes</taxon>
        <taxon>organismal metagenomes</taxon>
    </lineage>
</organism>
<evidence type="ECO:0000313" key="1">
    <source>
        <dbReference type="EMBL" id="QJA63907.1"/>
    </source>
</evidence>
<reference evidence="2" key="1">
    <citation type="submission" date="2020-03" db="EMBL/GenBank/DDBJ databases">
        <title>The deep terrestrial virosphere.</title>
        <authorList>
            <person name="Holmfeldt K."/>
            <person name="Nilsson E."/>
            <person name="Simone D."/>
            <person name="Lopez-Fernandez M."/>
            <person name="Wu X."/>
            <person name="de Brujin I."/>
            <person name="Lundin D."/>
            <person name="Andersson A."/>
            <person name="Bertilsson S."/>
            <person name="Dopson M."/>
        </authorList>
    </citation>
    <scope>NUCLEOTIDE SEQUENCE</scope>
    <source>
        <strain evidence="2">MM415A00502</strain>
        <strain evidence="1">MM415B00571</strain>
    </source>
</reference>
<dbReference type="EMBL" id="MT142467">
    <property type="protein sequence ID" value="QJA81718.1"/>
    <property type="molecule type" value="Genomic_DNA"/>
</dbReference>
<evidence type="ECO:0000313" key="2">
    <source>
        <dbReference type="EMBL" id="QJA81718.1"/>
    </source>
</evidence>
<dbReference type="AlphaFoldDB" id="A0A6M3KJZ4"/>